<dbReference type="EMBL" id="JAEFBJ010000008">
    <property type="protein sequence ID" value="KAG7584516.1"/>
    <property type="molecule type" value="Genomic_DNA"/>
</dbReference>
<feature type="compositionally biased region" description="Basic and acidic residues" evidence="1">
    <location>
        <begin position="38"/>
        <end position="51"/>
    </location>
</feature>
<proteinExistence type="predicted"/>
<feature type="region of interest" description="Disordered" evidence="1">
    <location>
        <begin position="1"/>
        <end position="72"/>
    </location>
</feature>
<dbReference type="Proteomes" id="UP000694251">
    <property type="component" value="Chromosome 8"/>
</dbReference>
<accession>A0A8T2BEW1</accession>
<dbReference type="AlphaFoldDB" id="A0A8T2BEW1"/>
<comment type="caution">
    <text evidence="2">The sequence shown here is derived from an EMBL/GenBank/DDBJ whole genome shotgun (WGS) entry which is preliminary data.</text>
</comment>
<gene>
    <name evidence="2" type="ORF">ISN44_As08g039650</name>
</gene>
<evidence type="ECO:0000313" key="3">
    <source>
        <dbReference type="Proteomes" id="UP000694251"/>
    </source>
</evidence>
<name>A0A8T2BEW1_ARASU</name>
<evidence type="ECO:0000256" key="1">
    <source>
        <dbReference type="SAM" id="MobiDB-lite"/>
    </source>
</evidence>
<keyword evidence="3" id="KW-1185">Reference proteome</keyword>
<evidence type="ECO:0000313" key="2">
    <source>
        <dbReference type="EMBL" id="KAG7584516.1"/>
    </source>
</evidence>
<reference evidence="2 3" key="1">
    <citation type="submission" date="2020-12" db="EMBL/GenBank/DDBJ databases">
        <title>Concerted genomic and epigenomic changes stabilize Arabidopsis allopolyploids.</title>
        <authorList>
            <person name="Chen Z."/>
        </authorList>
    </citation>
    <scope>NUCLEOTIDE SEQUENCE [LARGE SCALE GENOMIC DNA]</scope>
    <source>
        <strain evidence="2">As9502</strain>
        <tissue evidence="2">Leaf</tissue>
    </source>
</reference>
<organism evidence="2 3">
    <name type="scientific">Arabidopsis suecica</name>
    <name type="common">Swedish thale-cress</name>
    <name type="synonym">Cardaminopsis suecica</name>
    <dbReference type="NCBI Taxonomy" id="45249"/>
    <lineage>
        <taxon>Eukaryota</taxon>
        <taxon>Viridiplantae</taxon>
        <taxon>Streptophyta</taxon>
        <taxon>Embryophyta</taxon>
        <taxon>Tracheophyta</taxon>
        <taxon>Spermatophyta</taxon>
        <taxon>Magnoliopsida</taxon>
        <taxon>eudicotyledons</taxon>
        <taxon>Gunneridae</taxon>
        <taxon>Pentapetalae</taxon>
        <taxon>rosids</taxon>
        <taxon>malvids</taxon>
        <taxon>Brassicales</taxon>
        <taxon>Brassicaceae</taxon>
        <taxon>Camelineae</taxon>
        <taxon>Arabidopsis</taxon>
    </lineage>
</organism>
<protein>
    <submittedName>
        <fullName evidence="2">Uncharacterized protein</fullName>
    </submittedName>
</protein>
<feature type="compositionally biased region" description="Basic residues" evidence="1">
    <location>
        <begin position="61"/>
        <end position="72"/>
    </location>
</feature>
<sequence length="72" mass="7708">METPLPEGKPQQTTAELASDRATVPNANNRSAGRTHGKSSEKDQAETEKLKSPLTGPARSASHRRGKRGGRD</sequence>